<evidence type="ECO:0000256" key="3">
    <source>
        <dbReference type="ARBA" id="ARBA00022692"/>
    </source>
</evidence>
<dbReference type="KEGG" id="slp:Slip_0968"/>
<dbReference type="RefSeq" id="WP_013175149.1">
    <property type="nucleotide sequence ID" value="NC_014220.1"/>
</dbReference>
<evidence type="ECO:0000256" key="4">
    <source>
        <dbReference type="ARBA" id="ARBA00022989"/>
    </source>
</evidence>
<comment type="subcellular location">
    <subcellularLocation>
        <location evidence="1">Cell membrane</location>
    </subcellularLocation>
</comment>
<evidence type="ECO:0000256" key="6">
    <source>
        <dbReference type="SAM" id="MobiDB-lite"/>
    </source>
</evidence>
<organism evidence="8 9">
    <name type="scientific">Syntrophothermus lipocalidus (strain DSM 12680 / TGB-C1)</name>
    <dbReference type="NCBI Taxonomy" id="643648"/>
    <lineage>
        <taxon>Bacteria</taxon>
        <taxon>Bacillati</taxon>
        <taxon>Bacillota</taxon>
        <taxon>Clostridia</taxon>
        <taxon>Eubacteriales</taxon>
        <taxon>Syntrophomonadaceae</taxon>
        <taxon>Syntrophothermus</taxon>
    </lineage>
</organism>
<dbReference type="STRING" id="643648.Slip_0968"/>
<keyword evidence="4 7" id="KW-1133">Transmembrane helix</keyword>
<keyword evidence="9" id="KW-1185">Reference proteome</keyword>
<feature type="region of interest" description="Disordered" evidence="6">
    <location>
        <begin position="194"/>
        <end position="215"/>
    </location>
</feature>
<evidence type="ECO:0000313" key="9">
    <source>
        <dbReference type="Proteomes" id="UP000000378"/>
    </source>
</evidence>
<gene>
    <name evidence="8" type="ordered locus">Slip_0968</name>
</gene>
<name>D7CM12_SYNLT</name>
<dbReference type="EMBL" id="CP002048">
    <property type="protein sequence ID" value="ADI01747.1"/>
    <property type="molecule type" value="Genomic_DNA"/>
</dbReference>
<dbReference type="Proteomes" id="UP000000378">
    <property type="component" value="Chromosome"/>
</dbReference>
<evidence type="ECO:0000313" key="8">
    <source>
        <dbReference type="EMBL" id="ADI01747.1"/>
    </source>
</evidence>
<evidence type="ECO:0000256" key="7">
    <source>
        <dbReference type="SAM" id="Phobius"/>
    </source>
</evidence>
<evidence type="ECO:0008006" key="10">
    <source>
        <dbReference type="Google" id="ProtNLM"/>
    </source>
</evidence>
<reference evidence="9" key="1">
    <citation type="journal article" date="2010" name="Stand. Genomic Sci.">
        <title>Complete genome sequence of Syntrophothermus lipocalidus type strain (TGB-C1T).</title>
        <authorList>
            <consortium name="US DOE Joint Genome Institute (JGI-PGF)"/>
            <person name="Djao O."/>
            <person name="Zhang X."/>
            <person name="Lucas S."/>
            <person name="Lapidus A."/>
            <person name="Glavina Del Rio T."/>
            <person name="Nolan M."/>
            <person name="Tice H."/>
            <person name="Cheng J."/>
            <person name="Han C."/>
            <person name="Tapia R."/>
            <person name="Goodwin L."/>
            <person name="Pitluck S."/>
            <person name="Liolios K."/>
            <person name="Ivanova N."/>
            <person name="Mavromatis K."/>
            <person name="Mikhailova N."/>
            <person name="Ovchinnikova G."/>
            <person name="Pati A."/>
            <person name="Brambilla E."/>
            <person name="Chen A."/>
            <person name="Palaniappan K."/>
            <person name="Land M."/>
            <person name="Hauser L."/>
            <person name="Chang Y."/>
            <person name="Jeffries C."/>
            <person name="Rohde M."/>
            <person name="Sikorski J."/>
            <person name="Spring S."/>
            <person name="Goker M."/>
            <person name="Detter J."/>
            <person name="Woyke T."/>
            <person name="Bristow J."/>
            <person name="Eisen J."/>
            <person name="Markowitz V."/>
            <person name="Hugenholtz P."/>
            <person name="Kyrpides N."/>
            <person name="Klenk H."/>
        </authorList>
    </citation>
    <scope>NUCLEOTIDE SEQUENCE [LARGE SCALE GENOMIC DNA]</scope>
    <source>
        <strain evidence="9">DSM 12680 / TGB-C1</strain>
    </source>
</reference>
<dbReference type="Pfam" id="PF04347">
    <property type="entry name" value="FliO"/>
    <property type="match status" value="1"/>
</dbReference>
<sequence length="215" mass="24386">MFGFSRRHRWMLAFMLLVVFLSFCSQIGRALGADIEKQKLDLKYEEPKAEPGTGMAGAMVRLILSLAVIVGSAWLVIRLMGKQMTRRMQGEWIQVLDEVMIGPNRGIMLCEVGGKVFAVGVTDHQVATLFEVTDEALIEDMIKKAEERKVTQSSIPASLLWERAQKALNIGKGRNSKERERYFHSLMQEELRNLERLRSGRDRAQDTSGRGDDNE</sequence>
<evidence type="ECO:0000256" key="2">
    <source>
        <dbReference type="ARBA" id="ARBA00022475"/>
    </source>
</evidence>
<dbReference type="eggNOG" id="COG3190">
    <property type="taxonomic scope" value="Bacteria"/>
</dbReference>
<feature type="transmembrane region" description="Helical" evidence="7">
    <location>
        <begin position="56"/>
        <end position="77"/>
    </location>
</feature>
<dbReference type="GO" id="GO:0016020">
    <property type="term" value="C:membrane"/>
    <property type="evidence" value="ECO:0007669"/>
    <property type="project" value="InterPro"/>
</dbReference>
<dbReference type="GO" id="GO:0044781">
    <property type="term" value="P:bacterial-type flagellum organization"/>
    <property type="evidence" value="ECO:0007669"/>
    <property type="project" value="InterPro"/>
</dbReference>
<evidence type="ECO:0000256" key="1">
    <source>
        <dbReference type="ARBA" id="ARBA00004236"/>
    </source>
</evidence>
<keyword evidence="3 7" id="KW-0812">Transmembrane</keyword>
<dbReference type="OrthoDB" id="2080636at2"/>
<evidence type="ECO:0000256" key="5">
    <source>
        <dbReference type="ARBA" id="ARBA00023136"/>
    </source>
</evidence>
<keyword evidence="2" id="KW-1003">Cell membrane</keyword>
<reference evidence="8 9" key="2">
    <citation type="journal article" date="2010" name="Stand. Genomic Sci.">
        <title>Complete genome sequence of Syntrophothermus lipocalidus type strain (TGB-C1).</title>
        <authorList>
            <person name="Djao O.D."/>
            <person name="Zhang X."/>
            <person name="Lucas S."/>
            <person name="Lapidus A."/>
            <person name="Del Rio T.G."/>
            <person name="Nolan M."/>
            <person name="Tice H."/>
            <person name="Cheng J.F."/>
            <person name="Han C."/>
            <person name="Tapia R."/>
            <person name="Goodwin L."/>
            <person name="Pitluck S."/>
            <person name="Liolios K."/>
            <person name="Ivanova N."/>
            <person name="Mavromatis K."/>
            <person name="Mikhailova N."/>
            <person name="Ovchinnikova G."/>
            <person name="Pati A."/>
            <person name="Brambilla E."/>
            <person name="Chen A."/>
            <person name="Palaniappan K."/>
            <person name="Land M."/>
            <person name="Hauser L."/>
            <person name="Chang Y.J."/>
            <person name="Jeffries C.D."/>
            <person name="Rohde M."/>
            <person name="Sikorski J."/>
            <person name="Spring S."/>
            <person name="Goker M."/>
            <person name="Detter J.C."/>
            <person name="Woyke T."/>
            <person name="Bristow J."/>
            <person name="Eisen J.A."/>
            <person name="Markowitz V."/>
            <person name="Hugenholtz P."/>
            <person name="Kyrpides N.C."/>
            <person name="Klenk H.P."/>
        </authorList>
    </citation>
    <scope>NUCLEOTIDE SEQUENCE [LARGE SCALE GENOMIC DNA]</scope>
    <source>
        <strain evidence="9">DSM 12680 / TGB-C1</strain>
    </source>
</reference>
<accession>D7CM12</accession>
<protein>
    <recommendedName>
        <fullName evidence="10">Flagellar protein</fullName>
    </recommendedName>
</protein>
<dbReference type="AlphaFoldDB" id="D7CM12"/>
<dbReference type="InterPro" id="IPR022781">
    <property type="entry name" value="Flagellar_biosynth_FliO"/>
</dbReference>
<proteinExistence type="predicted"/>
<dbReference type="HOGENOM" id="CLU_1282683_0_0_9"/>
<keyword evidence="5 7" id="KW-0472">Membrane</keyword>